<dbReference type="OrthoDB" id="775972at2759"/>
<dbReference type="FunFam" id="1.10.340.70:FF:000003">
    <property type="entry name" value="Protein CBG25708"/>
    <property type="match status" value="1"/>
</dbReference>
<protein>
    <recommendedName>
        <fullName evidence="9">Gypsy retrotransposon integrase-like protein 1</fullName>
        <ecNumber evidence="2">3.1.26.4</ecNumber>
    </recommendedName>
</protein>
<evidence type="ECO:0000259" key="11">
    <source>
        <dbReference type="PROSITE" id="PS50994"/>
    </source>
</evidence>
<evidence type="ECO:0000313" key="12">
    <source>
        <dbReference type="EMBL" id="KAJ8364836.1"/>
    </source>
</evidence>
<dbReference type="InterPro" id="IPR043128">
    <property type="entry name" value="Rev_trsase/Diguanyl_cyclase"/>
</dbReference>
<dbReference type="CDD" id="cd01647">
    <property type="entry name" value="RT_LTR"/>
    <property type="match status" value="1"/>
</dbReference>
<dbReference type="FunFam" id="3.30.70.270:FF:000020">
    <property type="entry name" value="Transposon Tf2-6 polyprotein-like Protein"/>
    <property type="match status" value="1"/>
</dbReference>
<keyword evidence="4" id="KW-0548">Nucleotidyltransferase</keyword>
<comment type="caution">
    <text evidence="12">The sequence shown here is derived from an EMBL/GenBank/DDBJ whole genome shotgun (WGS) entry which is preliminary data.</text>
</comment>
<dbReference type="InterPro" id="IPR012337">
    <property type="entry name" value="RNaseH-like_sf"/>
</dbReference>
<evidence type="ECO:0000256" key="1">
    <source>
        <dbReference type="ARBA" id="ARBA00010879"/>
    </source>
</evidence>
<keyword evidence="5" id="KW-0540">Nuclease</keyword>
<dbReference type="CDD" id="cd09274">
    <property type="entry name" value="RNase_HI_RT_Ty3"/>
    <property type="match status" value="1"/>
</dbReference>
<dbReference type="InterPro" id="IPR043502">
    <property type="entry name" value="DNA/RNA_pol_sf"/>
</dbReference>
<accession>A0A9Q1J3K9</accession>
<dbReference type="EMBL" id="JAINUF010000004">
    <property type="protein sequence ID" value="KAJ8364836.1"/>
    <property type="molecule type" value="Genomic_DNA"/>
</dbReference>
<evidence type="ECO:0000256" key="6">
    <source>
        <dbReference type="ARBA" id="ARBA00022759"/>
    </source>
</evidence>
<sequence>MAALNLSQPTPFLQSVGEPPVPFKAWIRTFENYLLAMSEVDLPDARKRALLIHCLGAEGQRLFYTLTVADEKYDTAREAIQNFFTPKVNVVAERYRFRQRSQRPGETTDQFVAALKELVTTCQFGTMEEEMIRDQLVEKTNSARIRERLLMEVPLTLSKATTIARQIETAVTEAKAMCKGAADSAVHAVHEQGPQQYSKFTRGKIVTTRKDRPDIRLCVDLREPNKAVVIDGFPLPHMEEMFAELRGATLFSTLDLQSAYHQVPLHEDSRSLTTFITHDGLFRFKRVPFGLASGPSCFQRMMSSILKDLQGVQCYLDDIIVSAMTAEEHDKRLTVVLWRIESAGLKLNLSKCNFRKTELSFLGHTVSEKGLQPDASHVTAVSQAPPPTDLIKLRSFLGLTSWYSKFIPDYAAVVEPLRALLHGSDTFTWSPEAQRSFETVKGLIVNSPALSLFNPALPTVVTTDASDYGLGAVLTQMHQDGSERTVAFASRTLTQAERNYSTVEKEALGCVWATEKWRTYLWGRHFTLRTDHSPLTTLLASKGQGRAGMRIARWSSRLLSFNYDIQYKPGRENVTADCLSRLPLPNSEPSLEDDVEIALTSALTAVTEAEFKAACTSCPVQTKLRQLLTSRWPKSAKSLAPNLQPFFKLMHELSLQEDCVVRGTHRLLVPNSLQPKLISRAHDTHQGIVRTKQRLREVYWWPGMDAQVEAAIKACITCQSHDKSAVTHTTPLQPVPFPEGAWEKLAIDIVGPFDKAPIDCRFAITLIDYHSKWPEIAFVPNVTSRTVIQFLSAVFSREGDPKELVSDNGSQFVSQEFDTFLQDRGIVHRKSSVYYPRANGEIERFNRSLKDSLQTALLEGKPWKEFTRDFLHVYRATAHSTTQRSPAELLHGRPMRTKLHVAGRPLPQSKPLSSEQVAFRVGEKQKKSKAYTDHKRGAKGVFFQCGSYVRVRKPGILPKNQCKFTRPLRVVEKKGQYTTCCQMDDAGTHPTLHLPHCRRRRVTVKCYLWTLKPQQHQLHHKQLWPHHLPDRSGPEEHLIGLRTLCVEKREKGRSLTVNTVFNFG</sequence>
<keyword evidence="8" id="KW-0695">RNA-directed DNA polymerase</keyword>
<dbReference type="PROSITE" id="PS50994">
    <property type="entry name" value="INTEGRASE"/>
    <property type="match status" value="1"/>
</dbReference>
<dbReference type="GO" id="GO:0004523">
    <property type="term" value="F:RNA-DNA hybrid ribonuclease activity"/>
    <property type="evidence" value="ECO:0007669"/>
    <property type="project" value="UniProtKB-EC"/>
</dbReference>
<keyword evidence="7" id="KW-0378">Hydrolase</keyword>
<dbReference type="Pfam" id="PF00665">
    <property type="entry name" value="rve"/>
    <property type="match status" value="1"/>
</dbReference>
<dbReference type="Gene3D" id="3.30.70.270">
    <property type="match status" value="2"/>
</dbReference>
<dbReference type="Pfam" id="PF17921">
    <property type="entry name" value="Integrase_H2C2"/>
    <property type="match status" value="1"/>
</dbReference>
<evidence type="ECO:0000256" key="4">
    <source>
        <dbReference type="ARBA" id="ARBA00022695"/>
    </source>
</evidence>
<evidence type="ECO:0000313" key="13">
    <source>
        <dbReference type="Proteomes" id="UP001152622"/>
    </source>
</evidence>
<dbReference type="FunFam" id="3.30.420.10:FF:000063">
    <property type="entry name" value="Retrovirus-related Pol polyprotein from transposon 297-like Protein"/>
    <property type="match status" value="1"/>
</dbReference>
<dbReference type="EC" id="3.1.26.4" evidence="2"/>
<dbReference type="SUPFAM" id="SSF56672">
    <property type="entry name" value="DNA/RNA polymerases"/>
    <property type="match status" value="1"/>
</dbReference>
<dbReference type="Gene3D" id="1.10.340.70">
    <property type="match status" value="1"/>
</dbReference>
<dbReference type="GO" id="GO:0003964">
    <property type="term" value="F:RNA-directed DNA polymerase activity"/>
    <property type="evidence" value="ECO:0007669"/>
    <property type="project" value="UniProtKB-KW"/>
</dbReference>
<evidence type="ECO:0000256" key="3">
    <source>
        <dbReference type="ARBA" id="ARBA00022679"/>
    </source>
</evidence>
<dbReference type="InterPro" id="IPR050951">
    <property type="entry name" value="Retrovirus_Pol_polyprotein"/>
</dbReference>
<organism evidence="12 13">
    <name type="scientific">Synaphobranchus kaupii</name>
    <name type="common">Kaup's arrowtooth eel</name>
    <dbReference type="NCBI Taxonomy" id="118154"/>
    <lineage>
        <taxon>Eukaryota</taxon>
        <taxon>Metazoa</taxon>
        <taxon>Chordata</taxon>
        <taxon>Craniata</taxon>
        <taxon>Vertebrata</taxon>
        <taxon>Euteleostomi</taxon>
        <taxon>Actinopterygii</taxon>
        <taxon>Neopterygii</taxon>
        <taxon>Teleostei</taxon>
        <taxon>Anguilliformes</taxon>
        <taxon>Synaphobranchidae</taxon>
        <taxon>Synaphobranchus</taxon>
    </lineage>
</organism>
<dbReference type="Pfam" id="PF00078">
    <property type="entry name" value="RVT_1"/>
    <property type="match status" value="1"/>
</dbReference>
<dbReference type="InterPro" id="IPR036397">
    <property type="entry name" value="RNaseH_sf"/>
</dbReference>
<keyword evidence="6" id="KW-0255">Endonuclease</keyword>
<dbReference type="AlphaFoldDB" id="A0A9Q1J3K9"/>
<comment type="similarity">
    <text evidence="1">Belongs to the beta type-B retroviral polymerase family. HERV class-II K(HML-2) pol subfamily.</text>
</comment>
<feature type="domain" description="Integrase catalytic" evidence="11">
    <location>
        <begin position="730"/>
        <end position="894"/>
    </location>
</feature>
<dbReference type="InterPro" id="IPR000477">
    <property type="entry name" value="RT_dom"/>
</dbReference>
<dbReference type="InterPro" id="IPR041588">
    <property type="entry name" value="Integrase_H2C2"/>
</dbReference>
<dbReference type="PANTHER" id="PTHR37984:SF15">
    <property type="entry name" value="INTEGRASE CATALYTIC DOMAIN-CONTAINING PROTEIN"/>
    <property type="match status" value="1"/>
</dbReference>
<dbReference type="GO" id="GO:0003676">
    <property type="term" value="F:nucleic acid binding"/>
    <property type="evidence" value="ECO:0007669"/>
    <property type="project" value="InterPro"/>
</dbReference>
<evidence type="ECO:0000256" key="2">
    <source>
        <dbReference type="ARBA" id="ARBA00012180"/>
    </source>
</evidence>
<name>A0A9Q1J3K9_SYNKA</name>
<dbReference type="Pfam" id="PF17917">
    <property type="entry name" value="RT_RNaseH"/>
    <property type="match status" value="1"/>
</dbReference>
<feature type="domain" description="Reverse transcriptase" evidence="10">
    <location>
        <begin position="189"/>
        <end position="366"/>
    </location>
</feature>
<evidence type="ECO:0000256" key="9">
    <source>
        <dbReference type="ARBA" id="ARBA00039658"/>
    </source>
</evidence>
<dbReference type="InterPro" id="IPR041373">
    <property type="entry name" value="RT_RNaseH"/>
</dbReference>
<proteinExistence type="inferred from homology"/>
<evidence type="ECO:0000256" key="5">
    <source>
        <dbReference type="ARBA" id="ARBA00022722"/>
    </source>
</evidence>
<dbReference type="Proteomes" id="UP001152622">
    <property type="component" value="Chromosome 4"/>
</dbReference>
<evidence type="ECO:0000256" key="8">
    <source>
        <dbReference type="ARBA" id="ARBA00022918"/>
    </source>
</evidence>
<dbReference type="PROSITE" id="PS50878">
    <property type="entry name" value="RT_POL"/>
    <property type="match status" value="1"/>
</dbReference>
<dbReference type="SUPFAM" id="SSF53098">
    <property type="entry name" value="Ribonuclease H-like"/>
    <property type="match status" value="1"/>
</dbReference>
<dbReference type="PANTHER" id="PTHR37984">
    <property type="entry name" value="PROTEIN CBG26694"/>
    <property type="match status" value="1"/>
</dbReference>
<reference evidence="12" key="1">
    <citation type="journal article" date="2023" name="Science">
        <title>Genome structures resolve the early diversification of teleost fishes.</title>
        <authorList>
            <person name="Parey E."/>
            <person name="Louis A."/>
            <person name="Montfort J."/>
            <person name="Bouchez O."/>
            <person name="Roques C."/>
            <person name="Iampietro C."/>
            <person name="Lluch J."/>
            <person name="Castinel A."/>
            <person name="Donnadieu C."/>
            <person name="Desvignes T."/>
            <person name="Floi Bucao C."/>
            <person name="Jouanno E."/>
            <person name="Wen M."/>
            <person name="Mejri S."/>
            <person name="Dirks R."/>
            <person name="Jansen H."/>
            <person name="Henkel C."/>
            <person name="Chen W.J."/>
            <person name="Zahm M."/>
            <person name="Cabau C."/>
            <person name="Klopp C."/>
            <person name="Thompson A.W."/>
            <person name="Robinson-Rechavi M."/>
            <person name="Braasch I."/>
            <person name="Lecointre G."/>
            <person name="Bobe J."/>
            <person name="Postlethwait J.H."/>
            <person name="Berthelot C."/>
            <person name="Roest Crollius H."/>
            <person name="Guiguen Y."/>
        </authorList>
    </citation>
    <scope>NUCLEOTIDE SEQUENCE</scope>
    <source>
        <strain evidence="12">WJC10195</strain>
    </source>
</reference>
<gene>
    <name evidence="12" type="ORF">SKAU_G00136670</name>
</gene>
<evidence type="ECO:0000256" key="7">
    <source>
        <dbReference type="ARBA" id="ARBA00022801"/>
    </source>
</evidence>
<dbReference type="InterPro" id="IPR001584">
    <property type="entry name" value="Integrase_cat-core"/>
</dbReference>
<dbReference type="Gene3D" id="3.30.420.10">
    <property type="entry name" value="Ribonuclease H-like superfamily/Ribonuclease H"/>
    <property type="match status" value="1"/>
</dbReference>
<evidence type="ECO:0000259" key="10">
    <source>
        <dbReference type="PROSITE" id="PS50878"/>
    </source>
</evidence>
<dbReference type="GO" id="GO:0015074">
    <property type="term" value="P:DNA integration"/>
    <property type="evidence" value="ECO:0007669"/>
    <property type="project" value="InterPro"/>
</dbReference>
<keyword evidence="3" id="KW-0808">Transferase</keyword>
<keyword evidence="13" id="KW-1185">Reference proteome</keyword>